<dbReference type="KEGG" id="pswu:SY83_16920"/>
<evidence type="ECO:0000313" key="2">
    <source>
        <dbReference type="Proteomes" id="UP000076927"/>
    </source>
</evidence>
<keyword evidence="2" id="KW-1185">Reference proteome</keyword>
<accession>A0A172TKV3</accession>
<dbReference type="Proteomes" id="UP000076927">
    <property type="component" value="Chromosome"/>
</dbReference>
<dbReference type="AlphaFoldDB" id="A0A172TKV3"/>
<dbReference type="InterPro" id="IPR025916">
    <property type="entry name" value="YdjO"/>
</dbReference>
<sequence length="76" mass="8653">MYRKVLYEDLPKEDTTIWSCEKEGCTGWIRDNFAFESAPLCHQCSSTMITSVKLLPTLVNSNRDIKALKKGIQIDA</sequence>
<dbReference type="PATRIC" id="fig|1178515.4.peg.3403"/>
<dbReference type="OrthoDB" id="1955171at2"/>
<dbReference type="Pfam" id="PF14169">
    <property type="entry name" value="YdjO"/>
    <property type="match status" value="1"/>
</dbReference>
<evidence type="ECO:0000313" key="1">
    <source>
        <dbReference type="EMBL" id="ANE47685.1"/>
    </source>
</evidence>
<dbReference type="EMBL" id="CP011388">
    <property type="protein sequence ID" value="ANE47685.1"/>
    <property type="molecule type" value="Genomic_DNA"/>
</dbReference>
<reference evidence="1 2" key="1">
    <citation type="submission" date="2015-01" db="EMBL/GenBank/DDBJ databases">
        <title>Paenibacillus swuensis/DY6/whole genome sequencing.</title>
        <authorList>
            <person name="Kim M.K."/>
            <person name="Srinivasan S."/>
            <person name="Lee J.-J."/>
        </authorList>
    </citation>
    <scope>NUCLEOTIDE SEQUENCE [LARGE SCALE GENOMIC DNA]</scope>
    <source>
        <strain evidence="1 2">DY6</strain>
    </source>
</reference>
<gene>
    <name evidence="1" type="ORF">SY83_16920</name>
</gene>
<proteinExistence type="predicted"/>
<protein>
    <recommendedName>
        <fullName evidence="3">Cold-shock protein</fullName>
    </recommendedName>
</protein>
<dbReference type="RefSeq" id="WP_068608626.1">
    <property type="nucleotide sequence ID" value="NZ_CP011388.1"/>
</dbReference>
<name>A0A172TKV3_9BACL</name>
<dbReference type="STRING" id="1178515.SY83_16920"/>
<organism evidence="1 2">
    <name type="scientific">Paenibacillus swuensis</name>
    <dbReference type="NCBI Taxonomy" id="1178515"/>
    <lineage>
        <taxon>Bacteria</taxon>
        <taxon>Bacillati</taxon>
        <taxon>Bacillota</taxon>
        <taxon>Bacilli</taxon>
        <taxon>Bacillales</taxon>
        <taxon>Paenibacillaceae</taxon>
        <taxon>Paenibacillus</taxon>
    </lineage>
</organism>
<evidence type="ECO:0008006" key="3">
    <source>
        <dbReference type="Google" id="ProtNLM"/>
    </source>
</evidence>